<evidence type="ECO:0000256" key="1">
    <source>
        <dbReference type="ARBA" id="ARBA00004976"/>
    </source>
</evidence>
<dbReference type="InterPro" id="IPR052366">
    <property type="entry name" value="GTP_Pyrophosphokinase"/>
</dbReference>
<protein>
    <submittedName>
        <fullName evidence="3">Putative GTP pyrophosphokinase</fullName>
        <ecNumber evidence="3">2.7.6.5</ecNumber>
    </submittedName>
</protein>
<dbReference type="CDD" id="cd05399">
    <property type="entry name" value="NT_Rel-Spo_like"/>
    <property type="match status" value="1"/>
</dbReference>
<dbReference type="EMBL" id="JACHHV010000002">
    <property type="protein sequence ID" value="MBB5887313.1"/>
    <property type="molecule type" value="Genomic_DNA"/>
</dbReference>
<dbReference type="EC" id="2.7.6.5" evidence="3"/>
<dbReference type="SUPFAM" id="SSF81301">
    <property type="entry name" value="Nucleotidyltransferase"/>
    <property type="match status" value="1"/>
</dbReference>
<comment type="caution">
    <text evidence="3">The sequence shown here is derived from an EMBL/GenBank/DDBJ whole genome shotgun (WGS) entry which is preliminary data.</text>
</comment>
<dbReference type="AlphaFoldDB" id="A0A841C3A4"/>
<dbReference type="Proteomes" id="UP000562464">
    <property type="component" value="Unassembled WGS sequence"/>
</dbReference>
<reference evidence="3 4" key="1">
    <citation type="submission" date="2020-08" db="EMBL/GenBank/DDBJ databases">
        <title>Genomic Encyclopedia of Type Strains, Phase IV (KMG-IV): sequencing the most valuable type-strain genomes for metagenomic binning, comparative biology and taxonomic classification.</title>
        <authorList>
            <person name="Goeker M."/>
        </authorList>
    </citation>
    <scope>NUCLEOTIDE SEQUENCE [LARGE SCALE GENOMIC DNA]</scope>
    <source>
        <strain evidence="3 4">DSM 14925</strain>
    </source>
</reference>
<dbReference type="GO" id="GO:0015970">
    <property type="term" value="P:guanosine tetraphosphate biosynthetic process"/>
    <property type="evidence" value="ECO:0007669"/>
    <property type="project" value="UniProtKB-UniPathway"/>
</dbReference>
<gene>
    <name evidence="3" type="ORF">HNQ37_000183</name>
</gene>
<organism evidence="3 4">
    <name type="scientific">Lactovum miscens</name>
    <dbReference type="NCBI Taxonomy" id="190387"/>
    <lineage>
        <taxon>Bacteria</taxon>
        <taxon>Bacillati</taxon>
        <taxon>Bacillota</taxon>
        <taxon>Bacilli</taxon>
        <taxon>Lactobacillales</taxon>
        <taxon>Streptococcaceae</taxon>
        <taxon>Lactovum</taxon>
    </lineage>
</organism>
<evidence type="ECO:0000259" key="2">
    <source>
        <dbReference type="SMART" id="SM00954"/>
    </source>
</evidence>
<comment type="pathway">
    <text evidence="1">Purine metabolism; ppGpp biosynthesis; ppGpp from GTP: step 1/2.</text>
</comment>
<keyword evidence="3" id="KW-0808">Transferase</keyword>
<sequence>MDKEIMLPRFPQDEFDKLKLALVKYNCALAIVMTKLNNLDAYYHRDGGISPIDHLMQRIKSPESIAAKLLKKDLPLTAEEAQKKLKDIAGVRIICSYAKNIYELAEVLRAQDDFNVVSEKDYLTEPKQSGYRSYHMIMEVKLGGLFGDEVCLVEIQLRTAAMDFWAQLEHKVRYKYGGDMPQHLSDELQNCAEQIHILDDRMYLIHEIVEMINDPAIAEKN</sequence>
<dbReference type="InterPro" id="IPR007685">
    <property type="entry name" value="RelA_SpoT"/>
</dbReference>
<dbReference type="UniPathway" id="UPA00908">
    <property type="reaction ID" value="UER00884"/>
</dbReference>
<dbReference type="Gene3D" id="1.10.287.860">
    <property type="entry name" value="Nucleotidyltransferase"/>
    <property type="match status" value="1"/>
</dbReference>
<dbReference type="RefSeq" id="WP_183538386.1">
    <property type="nucleotide sequence ID" value="NZ_JACHHV010000002.1"/>
</dbReference>
<dbReference type="PANTHER" id="PTHR47837">
    <property type="entry name" value="GTP PYROPHOSPHOKINASE YJBM"/>
    <property type="match status" value="1"/>
</dbReference>
<name>A0A841C3A4_9LACT</name>
<dbReference type="Pfam" id="PF04607">
    <property type="entry name" value="RelA_SpoT"/>
    <property type="match status" value="1"/>
</dbReference>
<proteinExistence type="predicted"/>
<dbReference type="InterPro" id="IPR043519">
    <property type="entry name" value="NT_sf"/>
</dbReference>
<evidence type="ECO:0000313" key="3">
    <source>
        <dbReference type="EMBL" id="MBB5887313.1"/>
    </source>
</evidence>
<accession>A0A841C3A4</accession>
<dbReference type="GO" id="GO:0016301">
    <property type="term" value="F:kinase activity"/>
    <property type="evidence" value="ECO:0007669"/>
    <property type="project" value="UniProtKB-KW"/>
</dbReference>
<keyword evidence="4" id="KW-1185">Reference proteome</keyword>
<dbReference type="SMART" id="SM00954">
    <property type="entry name" value="RelA_SpoT"/>
    <property type="match status" value="1"/>
</dbReference>
<feature type="domain" description="RelA/SpoT" evidence="2">
    <location>
        <begin position="57"/>
        <end position="180"/>
    </location>
</feature>
<dbReference type="PANTHER" id="PTHR47837:SF2">
    <property type="entry name" value="GTP PYROPHOSPHOKINASE YWAC"/>
    <property type="match status" value="1"/>
</dbReference>
<keyword evidence="3" id="KW-0418">Kinase</keyword>
<dbReference type="Gene3D" id="3.30.460.10">
    <property type="entry name" value="Beta Polymerase, domain 2"/>
    <property type="match status" value="1"/>
</dbReference>
<evidence type="ECO:0000313" key="4">
    <source>
        <dbReference type="Proteomes" id="UP000562464"/>
    </source>
</evidence>
<dbReference type="GO" id="GO:0008728">
    <property type="term" value="F:GTP diphosphokinase activity"/>
    <property type="evidence" value="ECO:0007669"/>
    <property type="project" value="UniProtKB-EC"/>
</dbReference>